<protein>
    <recommendedName>
        <fullName evidence="5">Vacuolar membrane protein</fullName>
    </recommendedName>
</protein>
<dbReference type="EMBL" id="JAVRRL010000086">
    <property type="protein sequence ID" value="KAK5108420.1"/>
    <property type="molecule type" value="Genomic_DNA"/>
</dbReference>
<feature type="compositionally biased region" description="Polar residues" evidence="1">
    <location>
        <begin position="718"/>
        <end position="728"/>
    </location>
</feature>
<dbReference type="PANTHER" id="PTHR36424:SF1">
    <property type="entry name" value="LOW AFFINITY K(+) TRANSPORTER 1-RELATED"/>
    <property type="match status" value="1"/>
</dbReference>
<dbReference type="Pfam" id="PF16944">
    <property type="entry name" value="KCH"/>
    <property type="match status" value="1"/>
</dbReference>
<keyword evidence="2" id="KW-0812">Transmembrane</keyword>
<proteinExistence type="predicted"/>
<feature type="compositionally biased region" description="Basic and acidic residues" evidence="1">
    <location>
        <begin position="805"/>
        <end position="818"/>
    </location>
</feature>
<organism evidence="3 4">
    <name type="scientific">Meristemomyces frigidus</name>
    <dbReference type="NCBI Taxonomy" id="1508187"/>
    <lineage>
        <taxon>Eukaryota</taxon>
        <taxon>Fungi</taxon>
        <taxon>Dikarya</taxon>
        <taxon>Ascomycota</taxon>
        <taxon>Pezizomycotina</taxon>
        <taxon>Dothideomycetes</taxon>
        <taxon>Dothideomycetidae</taxon>
        <taxon>Mycosphaerellales</taxon>
        <taxon>Teratosphaeriaceae</taxon>
        <taxon>Meristemomyces</taxon>
    </lineage>
</organism>
<accession>A0AAN7TAT2</accession>
<dbReference type="PANTHER" id="PTHR36424">
    <property type="entry name" value="PHEROMONE-REGULATED MEMBRANE PROTEIN 6"/>
    <property type="match status" value="1"/>
</dbReference>
<feature type="region of interest" description="Disordered" evidence="1">
    <location>
        <begin position="286"/>
        <end position="586"/>
    </location>
</feature>
<dbReference type="Proteomes" id="UP001310890">
    <property type="component" value="Unassembled WGS sequence"/>
</dbReference>
<sequence length="825" mass="91475">MGCCGGDREKGPPEHTQKWDFITLSDFKATSVWTTLAYIWVWFMAIVAVAVYGVDTFTAVNLLVFDKWSSQIDPAVPFKYSKWIFAACILLSWVLCFYEWFRAIRVMRRGGVAESYMDTLAVTLQSMRGSGWKRFLVFTELTKSKKGADYIAFFVYFAFDGAVRVILAEGPRQAVNAMSLYAVLNADVLHAAVEGQHSNIERFFINLRELAVKNEKQAVILCSMLFTLVIWVFSALALIAATVFYLVFLWHYIPQRDGRLSVYCRCKIDRRLEKIVDHKVKAALEDEERKRQKVDQKAELKRQKTGDSATTLQTMGSKPTLARQPTLPQLGATPEMDKDDKLPQFALARQDTTSTMSTLPRYESRPPTRNGSQAQPTLPTLAEDRPQMPSRTITQNSTWSQQSYESDAPLLNNAGHAGFDGRNNPAPTMPPPAFSRQGSDASYGRPMPNRTMTQGSQMSQRPFTPTSSNGSVTRPTPGQRFPVRSNTGFSFSNEPRSAISPPPPQDAYGRPVEPLTRQNTQDTFRTANMNRQDSQASSINRQMERRPTYGSLGGQNGSFSRPMARNPSQASTVYSRPFSPPVEEQQPLPYMDSYEMTSQPSHGTPYTATAGPTTGGYVAFNPGKSRDVTPRATPSQATTLPQRNVTVAGGPGTAGNYFGKVHAPPQRSATAPVEPRYTTDYADILDTYDLGESGHDSPTVAGFPFREQPQHRPHPPSSIYSPANSEFQAPSIPSAPVPSLIRAQTASPIGFHSNTSHGGVTSSIYSADDRPRVESQTVPHLMPRAYTTEPEYAGLPPSAPFGRVAEMRREQGRTDSWEKGPSNRF</sequence>
<feature type="compositionally biased region" description="Polar residues" evidence="1">
    <location>
        <begin position="389"/>
        <end position="405"/>
    </location>
</feature>
<evidence type="ECO:0008006" key="5">
    <source>
        <dbReference type="Google" id="ProtNLM"/>
    </source>
</evidence>
<dbReference type="AlphaFoldDB" id="A0AAN7TAT2"/>
<feature type="transmembrane region" description="Helical" evidence="2">
    <location>
        <begin position="83"/>
        <end position="101"/>
    </location>
</feature>
<feature type="compositionally biased region" description="Basic and acidic residues" evidence="1">
    <location>
        <begin position="286"/>
        <end position="305"/>
    </location>
</feature>
<dbReference type="InterPro" id="IPR031606">
    <property type="entry name" value="Kch1/2"/>
</dbReference>
<name>A0AAN7TAT2_9PEZI</name>
<feature type="transmembrane region" description="Helical" evidence="2">
    <location>
        <begin position="218"/>
        <end position="251"/>
    </location>
</feature>
<dbReference type="GO" id="GO:0015079">
    <property type="term" value="F:potassium ion transmembrane transporter activity"/>
    <property type="evidence" value="ECO:0007669"/>
    <property type="project" value="InterPro"/>
</dbReference>
<reference evidence="3" key="1">
    <citation type="submission" date="2023-08" db="EMBL/GenBank/DDBJ databases">
        <title>Black Yeasts Isolated from many extreme environments.</title>
        <authorList>
            <person name="Coleine C."/>
            <person name="Stajich J.E."/>
            <person name="Selbmann L."/>
        </authorList>
    </citation>
    <scope>NUCLEOTIDE SEQUENCE</scope>
    <source>
        <strain evidence="3">CCFEE 5401</strain>
    </source>
</reference>
<feature type="compositionally biased region" description="Polar residues" evidence="1">
    <location>
        <begin position="367"/>
        <end position="378"/>
    </location>
</feature>
<keyword evidence="2" id="KW-0472">Membrane</keyword>
<gene>
    <name evidence="3" type="ORF">LTR62_008307</name>
</gene>
<feature type="region of interest" description="Disordered" evidence="1">
    <location>
        <begin position="749"/>
        <end position="825"/>
    </location>
</feature>
<comment type="caution">
    <text evidence="3">The sequence shown here is derived from an EMBL/GenBank/DDBJ whole genome shotgun (WGS) entry which is preliminary data.</text>
</comment>
<feature type="compositionally biased region" description="Polar residues" evidence="1">
    <location>
        <begin position="306"/>
        <end position="317"/>
    </location>
</feature>
<feature type="compositionally biased region" description="Polar residues" evidence="1">
    <location>
        <begin position="749"/>
        <end position="765"/>
    </location>
</feature>
<dbReference type="GO" id="GO:0005886">
    <property type="term" value="C:plasma membrane"/>
    <property type="evidence" value="ECO:0007669"/>
    <property type="project" value="InterPro"/>
</dbReference>
<keyword evidence="2" id="KW-1133">Transmembrane helix</keyword>
<evidence type="ECO:0000256" key="2">
    <source>
        <dbReference type="SAM" id="Phobius"/>
    </source>
</evidence>
<feature type="region of interest" description="Disordered" evidence="1">
    <location>
        <begin position="693"/>
        <end position="736"/>
    </location>
</feature>
<evidence type="ECO:0000256" key="1">
    <source>
        <dbReference type="SAM" id="MobiDB-lite"/>
    </source>
</evidence>
<feature type="compositionally biased region" description="Polar residues" evidence="1">
    <location>
        <begin position="484"/>
        <end position="495"/>
    </location>
</feature>
<evidence type="ECO:0000313" key="4">
    <source>
        <dbReference type="Proteomes" id="UP001310890"/>
    </source>
</evidence>
<evidence type="ECO:0000313" key="3">
    <source>
        <dbReference type="EMBL" id="KAK5108420.1"/>
    </source>
</evidence>
<feature type="compositionally biased region" description="Polar residues" evidence="1">
    <location>
        <begin position="450"/>
        <end position="476"/>
    </location>
</feature>
<feature type="compositionally biased region" description="Polar residues" evidence="1">
    <location>
        <begin position="516"/>
        <end position="541"/>
    </location>
</feature>
<feature type="transmembrane region" description="Helical" evidence="2">
    <location>
        <begin position="37"/>
        <end position="63"/>
    </location>
</feature>